<feature type="domain" description="FAD-binding PCMH-type" evidence="21">
    <location>
        <begin position="12"/>
        <end position="177"/>
    </location>
</feature>
<proteinExistence type="inferred from homology"/>
<dbReference type="InterPro" id="IPR011601">
    <property type="entry name" value="MurB_C"/>
</dbReference>
<evidence type="ECO:0000256" key="16">
    <source>
        <dbReference type="ARBA" id="ARBA00023306"/>
    </source>
</evidence>
<evidence type="ECO:0000256" key="15">
    <source>
        <dbReference type="ARBA" id="ARBA00023002"/>
    </source>
</evidence>
<dbReference type="GO" id="GO:0005829">
    <property type="term" value="C:cytosol"/>
    <property type="evidence" value="ECO:0007669"/>
    <property type="project" value="TreeGrafter"/>
</dbReference>
<dbReference type="Gene3D" id="3.90.78.10">
    <property type="entry name" value="UDP-N-acetylenolpyruvoylglucosamine reductase, C-terminal domain"/>
    <property type="match status" value="1"/>
</dbReference>
<dbReference type="PANTHER" id="PTHR21071:SF4">
    <property type="entry name" value="UDP-N-ACETYLENOLPYRUVOYLGLUCOSAMINE REDUCTASE"/>
    <property type="match status" value="1"/>
</dbReference>
<comment type="catalytic activity">
    <reaction evidence="19 20">
        <text>UDP-N-acetyl-alpha-D-muramate + NADP(+) = UDP-N-acetyl-3-O-(1-carboxyvinyl)-alpha-D-glucosamine + NADPH + H(+)</text>
        <dbReference type="Rhea" id="RHEA:12248"/>
        <dbReference type="ChEBI" id="CHEBI:15378"/>
        <dbReference type="ChEBI" id="CHEBI:57783"/>
        <dbReference type="ChEBI" id="CHEBI:58349"/>
        <dbReference type="ChEBI" id="CHEBI:68483"/>
        <dbReference type="ChEBI" id="CHEBI:70757"/>
        <dbReference type="EC" id="1.3.1.98"/>
    </reaction>
</comment>
<dbReference type="InterPro" id="IPR016166">
    <property type="entry name" value="FAD-bd_PCMH"/>
</dbReference>
<gene>
    <name evidence="20 22" type="primary">murB</name>
    <name evidence="22" type="ORF">F9Y85_21410</name>
    <name evidence="23" type="ORF">R5H13_01060</name>
</gene>
<keyword evidence="9 20" id="KW-0132">Cell division</keyword>
<evidence type="ECO:0000256" key="9">
    <source>
        <dbReference type="ARBA" id="ARBA00022618"/>
    </source>
</evidence>
<comment type="subcellular location">
    <subcellularLocation>
        <location evidence="3 20">Cytoplasm</location>
    </subcellularLocation>
</comment>
<dbReference type="NCBIfam" id="TIGR00179">
    <property type="entry name" value="murB"/>
    <property type="match status" value="1"/>
</dbReference>
<dbReference type="Pfam" id="PF01565">
    <property type="entry name" value="FAD_binding_4"/>
    <property type="match status" value="1"/>
</dbReference>
<evidence type="ECO:0000256" key="7">
    <source>
        <dbReference type="ARBA" id="ARBA00015188"/>
    </source>
</evidence>
<comment type="similarity">
    <text evidence="5 20">Belongs to the MurB family.</text>
</comment>
<evidence type="ECO:0000256" key="19">
    <source>
        <dbReference type="ARBA" id="ARBA00048914"/>
    </source>
</evidence>
<dbReference type="GO" id="GO:0051301">
    <property type="term" value="P:cell division"/>
    <property type="evidence" value="ECO:0007669"/>
    <property type="project" value="UniProtKB-KW"/>
</dbReference>
<dbReference type="GO" id="GO:0071949">
    <property type="term" value="F:FAD binding"/>
    <property type="evidence" value="ECO:0007669"/>
    <property type="project" value="InterPro"/>
</dbReference>
<dbReference type="InterPro" id="IPR036635">
    <property type="entry name" value="MurB_C_sf"/>
</dbReference>
<dbReference type="HAMAP" id="MF_00037">
    <property type="entry name" value="MurB"/>
    <property type="match status" value="1"/>
</dbReference>
<name>A0A8I2H850_9GAMM</name>
<dbReference type="GO" id="GO:0071555">
    <property type="term" value="P:cell wall organization"/>
    <property type="evidence" value="ECO:0007669"/>
    <property type="project" value="UniProtKB-KW"/>
</dbReference>
<evidence type="ECO:0000313" key="22">
    <source>
        <dbReference type="EMBL" id="NLR23830.1"/>
    </source>
</evidence>
<keyword evidence="10 20" id="KW-0285">Flavoprotein</keyword>
<keyword evidence="13 20" id="KW-0133">Cell shape</keyword>
<protein>
    <recommendedName>
        <fullName evidence="7 20">UDP-N-acetylenolpyruvoylglucosamine reductase</fullName>
        <ecNumber evidence="6 20">1.3.1.98</ecNumber>
    </recommendedName>
    <alternativeName>
        <fullName evidence="18 20">UDP-N-acetylmuramate dehydrogenase</fullName>
    </alternativeName>
</protein>
<feature type="active site" evidence="20">
    <location>
        <position position="153"/>
    </location>
</feature>
<evidence type="ECO:0000256" key="3">
    <source>
        <dbReference type="ARBA" id="ARBA00004496"/>
    </source>
</evidence>
<evidence type="ECO:0000256" key="4">
    <source>
        <dbReference type="ARBA" id="ARBA00004752"/>
    </source>
</evidence>
<keyword evidence="8 20" id="KW-0963">Cytoplasm</keyword>
<dbReference type="GO" id="GO:0008360">
    <property type="term" value="P:regulation of cell shape"/>
    <property type="evidence" value="ECO:0007669"/>
    <property type="project" value="UniProtKB-KW"/>
</dbReference>
<evidence type="ECO:0000256" key="8">
    <source>
        <dbReference type="ARBA" id="ARBA00022490"/>
    </source>
</evidence>
<keyword evidence="12 20" id="KW-0521">NADP</keyword>
<dbReference type="InterPro" id="IPR016169">
    <property type="entry name" value="FAD-bd_PCMH_sub2"/>
</dbReference>
<dbReference type="Pfam" id="PF02873">
    <property type="entry name" value="MurB_C"/>
    <property type="match status" value="1"/>
</dbReference>
<evidence type="ECO:0000256" key="13">
    <source>
        <dbReference type="ARBA" id="ARBA00022960"/>
    </source>
</evidence>
<keyword evidence="14 20" id="KW-0573">Peptidoglycan synthesis</keyword>
<keyword evidence="16 20" id="KW-0131">Cell cycle</keyword>
<dbReference type="Gene3D" id="3.30.465.10">
    <property type="match status" value="1"/>
</dbReference>
<dbReference type="InterPro" id="IPR006094">
    <property type="entry name" value="Oxid_FAD_bind_N"/>
</dbReference>
<dbReference type="PROSITE" id="PS51387">
    <property type="entry name" value="FAD_PCMH"/>
    <property type="match status" value="1"/>
</dbReference>
<evidence type="ECO:0000256" key="11">
    <source>
        <dbReference type="ARBA" id="ARBA00022827"/>
    </source>
</evidence>
<feature type="active site" description="Proton donor" evidence="20">
    <location>
        <position position="222"/>
    </location>
</feature>
<evidence type="ECO:0000256" key="12">
    <source>
        <dbReference type="ARBA" id="ARBA00022857"/>
    </source>
</evidence>
<dbReference type="NCBIfam" id="NF000755">
    <property type="entry name" value="PRK00046.1"/>
    <property type="match status" value="1"/>
</dbReference>
<keyword evidence="25" id="KW-1185">Reference proteome</keyword>
<evidence type="ECO:0000256" key="2">
    <source>
        <dbReference type="ARBA" id="ARBA00003921"/>
    </source>
</evidence>
<dbReference type="InterPro" id="IPR036318">
    <property type="entry name" value="FAD-bd_PCMH-like_sf"/>
</dbReference>
<reference evidence="22" key="1">
    <citation type="submission" date="2019-10" db="EMBL/GenBank/DDBJ databases">
        <authorList>
            <person name="Paulsen S."/>
        </authorList>
    </citation>
    <scope>NUCLEOTIDE SEQUENCE</scope>
    <source>
        <strain evidence="22">LMG 19692</strain>
    </source>
</reference>
<feature type="active site" evidence="20">
    <location>
        <position position="318"/>
    </location>
</feature>
<dbReference type="EC" id="1.3.1.98" evidence="6 20"/>
<dbReference type="EMBL" id="WEIA01000019">
    <property type="protein sequence ID" value="NLR23830.1"/>
    <property type="molecule type" value="Genomic_DNA"/>
</dbReference>
<comment type="cofactor">
    <cofactor evidence="1 20">
        <name>FAD</name>
        <dbReference type="ChEBI" id="CHEBI:57692"/>
    </cofactor>
</comment>
<dbReference type="AlphaFoldDB" id="A0A8I2H850"/>
<evidence type="ECO:0000256" key="17">
    <source>
        <dbReference type="ARBA" id="ARBA00023316"/>
    </source>
</evidence>
<dbReference type="GO" id="GO:0008762">
    <property type="term" value="F:UDP-N-acetylmuramate dehydrogenase activity"/>
    <property type="evidence" value="ECO:0007669"/>
    <property type="project" value="UniProtKB-UniRule"/>
</dbReference>
<evidence type="ECO:0000313" key="25">
    <source>
        <dbReference type="Proteomes" id="UP001304419"/>
    </source>
</evidence>
<comment type="pathway">
    <text evidence="4 20">Cell wall biogenesis; peptidoglycan biosynthesis.</text>
</comment>
<evidence type="ECO:0000256" key="1">
    <source>
        <dbReference type="ARBA" id="ARBA00001974"/>
    </source>
</evidence>
<dbReference type="Gene3D" id="3.30.43.10">
    <property type="entry name" value="Uridine Diphospho-n-acetylenolpyruvylglucosamine Reductase, domain 2"/>
    <property type="match status" value="1"/>
</dbReference>
<dbReference type="GO" id="GO:0009252">
    <property type="term" value="P:peptidoglycan biosynthetic process"/>
    <property type="evidence" value="ECO:0007669"/>
    <property type="project" value="UniProtKB-UniRule"/>
</dbReference>
<dbReference type="RefSeq" id="WP_130125730.1">
    <property type="nucleotide sequence ID" value="NZ_CBCSDF010000022.1"/>
</dbReference>
<evidence type="ECO:0000313" key="24">
    <source>
        <dbReference type="Proteomes" id="UP000646877"/>
    </source>
</evidence>
<comment type="function">
    <text evidence="2 20">Cell wall formation.</text>
</comment>
<reference evidence="23 25" key="2">
    <citation type="submission" date="2023-10" db="EMBL/GenBank/DDBJ databases">
        <title>To unveil natural product biosynthetic capacity in Pseudoalteromonas.</title>
        <authorList>
            <person name="Wang J."/>
        </authorList>
    </citation>
    <scope>NUCLEOTIDE SEQUENCE [LARGE SCALE GENOMIC DNA]</scope>
    <source>
        <strain evidence="23 25">DSM 15914</strain>
    </source>
</reference>
<dbReference type="Proteomes" id="UP001304419">
    <property type="component" value="Chromosome 1"/>
</dbReference>
<evidence type="ECO:0000256" key="6">
    <source>
        <dbReference type="ARBA" id="ARBA00012518"/>
    </source>
</evidence>
<dbReference type="SUPFAM" id="SSF56176">
    <property type="entry name" value="FAD-binding/transporter-associated domain-like"/>
    <property type="match status" value="1"/>
</dbReference>
<dbReference type="SUPFAM" id="SSF56194">
    <property type="entry name" value="Uridine diphospho-N-Acetylenolpyruvylglucosamine reductase, MurB, C-terminal domain"/>
    <property type="match status" value="1"/>
</dbReference>
<evidence type="ECO:0000256" key="5">
    <source>
        <dbReference type="ARBA" id="ARBA00010485"/>
    </source>
</evidence>
<keyword evidence="15 20" id="KW-0560">Oxidoreductase</keyword>
<dbReference type="InterPro" id="IPR016167">
    <property type="entry name" value="FAD-bd_PCMH_sub1"/>
</dbReference>
<organism evidence="22 24">
    <name type="scientific">Pseudoalteromonas maricaloris</name>
    <dbReference type="NCBI Taxonomy" id="184924"/>
    <lineage>
        <taxon>Bacteria</taxon>
        <taxon>Pseudomonadati</taxon>
        <taxon>Pseudomonadota</taxon>
        <taxon>Gammaproteobacteria</taxon>
        <taxon>Alteromonadales</taxon>
        <taxon>Pseudoalteromonadaceae</taxon>
        <taxon>Pseudoalteromonas</taxon>
    </lineage>
</organism>
<evidence type="ECO:0000256" key="20">
    <source>
        <dbReference type="HAMAP-Rule" id="MF_00037"/>
    </source>
</evidence>
<keyword evidence="17 20" id="KW-0961">Cell wall biogenesis/degradation</keyword>
<evidence type="ECO:0000256" key="18">
    <source>
        <dbReference type="ARBA" id="ARBA00031026"/>
    </source>
</evidence>
<dbReference type="Proteomes" id="UP000646877">
    <property type="component" value="Unassembled WGS sequence"/>
</dbReference>
<evidence type="ECO:0000256" key="10">
    <source>
        <dbReference type="ARBA" id="ARBA00022630"/>
    </source>
</evidence>
<dbReference type="InterPro" id="IPR003170">
    <property type="entry name" value="MurB"/>
</dbReference>
<evidence type="ECO:0000313" key="23">
    <source>
        <dbReference type="EMBL" id="WOX28899.1"/>
    </source>
</evidence>
<dbReference type="EMBL" id="CP137578">
    <property type="protein sequence ID" value="WOX28899.1"/>
    <property type="molecule type" value="Genomic_DNA"/>
</dbReference>
<accession>A0A8I2H850</accession>
<evidence type="ECO:0000259" key="21">
    <source>
        <dbReference type="PROSITE" id="PS51387"/>
    </source>
</evidence>
<evidence type="ECO:0000256" key="14">
    <source>
        <dbReference type="ARBA" id="ARBA00022984"/>
    </source>
</evidence>
<sequence length="339" mass="37309">MTNLQSYHTFSLPSGCESLIVITDPHALVELDFSRPFFLIGEGSNTIFLEDYAGTVIKLATLGVDIEQQDDDYIVTVAAGENWHQLVTKLLDNGIDGLENLALIPGTVGAAPVQNIGAYGVEVSQFITAVRGFDIAERRFTTLTNAECEFGYRDSVFKHRLKDKFVITEVTLTLPKHWQPTLSYGPLQSLSDTATAQEICEAVIVTRNSKLPDPTTLANAGSFFKNPVVDRAFAAQLQSKFPEMPAFDVDNDHVKLAAGWLIDKAGLKGCHRGAIRVYEKQALVLVHSGGSTGEDLTQLVSHIQQTVWQKFAVLLEHEVRLITKHGECQLQSVECHENA</sequence>
<dbReference type="UniPathway" id="UPA00219"/>
<dbReference type="PANTHER" id="PTHR21071">
    <property type="entry name" value="UDP-N-ACETYLENOLPYRUVOYLGLUCOSAMINE REDUCTASE"/>
    <property type="match status" value="1"/>
</dbReference>
<keyword evidence="11 20" id="KW-0274">FAD</keyword>